<accession>A0A9D4GJ44</accession>
<dbReference type="Proteomes" id="UP000828390">
    <property type="component" value="Unassembled WGS sequence"/>
</dbReference>
<sequence length="75" mass="8568">MKKRSERERERERERAQSASESKRGARHDKSNALPDINFPLPVSRHREIATPDLTLSLLARSLFLSLSLNSLPLS</sequence>
<keyword evidence="3" id="KW-1185">Reference proteome</keyword>
<feature type="region of interest" description="Disordered" evidence="1">
    <location>
        <begin position="1"/>
        <end position="39"/>
    </location>
</feature>
<proteinExistence type="predicted"/>
<reference evidence="2" key="1">
    <citation type="journal article" date="2019" name="bioRxiv">
        <title>The Genome of the Zebra Mussel, Dreissena polymorpha: A Resource for Invasive Species Research.</title>
        <authorList>
            <person name="McCartney M.A."/>
            <person name="Auch B."/>
            <person name="Kono T."/>
            <person name="Mallez S."/>
            <person name="Zhang Y."/>
            <person name="Obille A."/>
            <person name="Becker A."/>
            <person name="Abrahante J.E."/>
            <person name="Garbe J."/>
            <person name="Badalamenti J.P."/>
            <person name="Herman A."/>
            <person name="Mangelson H."/>
            <person name="Liachko I."/>
            <person name="Sullivan S."/>
            <person name="Sone E.D."/>
            <person name="Koren S."/>
            <person name="Silverstein K.A.T."/>
            <person name="Beckman K.B."/>
            <person name="Gohl D.M."/>
        </authorList>
    </citation>
    <scope>NUCLEOTIDE SEQUENCE</scope>
    <source>
        <strain evidence="2">Duluth1</strain>
        <tissue evidence="2">Whole animal</tissue>
    </source>
</reference>
<organism evidence="2 3">
    <name type="scientific">Dreissena polymorpha</name>
    <name type="common">Zebra mussel</name>
    <name type="synonym">Mytilus polymorpha</name>
    <dbReference type="NCBI Taxonomy" id="45954"/>
    <lineage>
        <taxon>Eukaryota</taxon>
        <taxon>Metazoa</taxon>
        <taxon>Spiralia</taxon>
        <taxon>Lophotrochozoa</taxon>
        <taxon>Mollusca</taxon>
        <taxon>Bivalvia</taxon>
        <taxon>Autobranchia</taxon>
        <taxon>Heteroconchia</taxon>
        <taxon>Euheterodonta</taxon>
        <taxon>Imparidentia</taxon>
        <taxon>Neoheterodontei</taxon>
        <taxon>Myida</taxon>
        <taxon>Dreissenoidea</taxon>
        <taxon>Dreissenidae</taxon>
        <taxon>Dreissena</taxon>
    </lineage>
</organism>
<feature type="compositionally biased region" description="Basic and acidic residues" evidence="1">
    <location>
        <begin position="1"/>
        <end position="31"/>
    </location>
</feature>
<evidence type="ECO:0000313" key="3">
    <source>
        <dbReference type="Proteomes" id="UP000828390"/>
    </source>
</evidence>
<reference evidence="2" key="2">
    <citation type="submission" date="2020-11" db="EMBL/GenBank/DDBJ databases">
        <authorList>
            <person name="McCartney M.A."/>
            <person name="Auch B."/>
            <person name="Kono T."/>
            <person name="Mallez S."/>
            <person name="Becker A."/>
            <person name="Gohl D.M."/>
            <person name="Silverstein K.A.T."/>
            <person name="Koren S."/>
            <person name="Bechman K.B."/>
            <person name="Herman A."/>
            <person name="Abrahante J.E."/>
            <person name="Garbe J."/>
        </authorList>
    </citation>
    <scope>NUCLEOTIDE SEQUENCE</scope>
    <source>
        <strain evidence="2">Duluth1</strain>
        <tissue evidence="2">Whole animal</tissue>
    </source>
</reference>
<comment type="caution">
    <text evidence="2">The sequence shown here is derived from an EMBL/GenBank/DDBJ whole genome shotgun (WGS) entry which is preliminary data.</text>
</comment>
<dbReference type="AlphaFoldDB" id="A0A9D4GJ44"/>
<evidence type="ECO:0000256" key="1">
    <source>
        <dbReference type="SAM" id="MobiDB-lite"/>
    </source>
</evidence>
<gene>
    <name evidence="2" type="ORF">DPMN_119994</name>
</gene>
<name>A0A9D4GJ44_DREPO</name>
<dbReference type="EMBL" id="JAIWYP010000005">
    <property type="protein sequence ID" value="KAH3818386.1"/>
    <property type="molecule type" value="Genomic_DNA"/>
</dbReference>
<protein>
    <submittedName>
        <fullName evidence="2">Uncharacterized protein</fullName>
    </submittedName>
</protein>
<evidence type="ECO:0000313" key="2">
    <source>
        <dbReference type="EMBL" id="KAH3818386.1"/>
    </source>
</evidence>